<dbReference type="NCBIfam" id="TIGR01201">
    <property type="entry name" value="HU_rel"/>
    <property type="match status" value="1"/>
</dbReference>
<dbReference type="eggNOG" id="COG0776">
    <property type="taxonomic scope" value="Bacteria"/>
</dbReference>
<name>E6ST84_BACT6</name>
<dbReference type="PATRIC" id="fig|693979.3.peg.199"/>
<dbReference type="HOGENOM" id="CLU_078159_0_1_10"/>
<dbReference type="Pfam" id="PF18291">
    <property type="entry name" value="HU-HIG"/>
    <property type="match status" value="1"/>
</dbReference>
<accession>E6ST84</accession>
<reference evidence="3 4" key="2">
    <citation type="journal article" date="2011" name="Stand. Genomic Sci.">
        <title>Complete genome sequence of Bacteroides helcogenes type strain (P 36-108).</title>
        <authorList>
            <person name="Pati A."/>
            <person name="Gronow S."/>
            <person name="Zeytun A."/>
            <person name="Lapidus A."/>
            <person name="Nolan M."/>
            <person name="Hammon N."/>
            <person name="Deshpande S."/>
            <person name="Cheng J.F."/>
            <person name="Tapia R."/>
            <person name="Han C."/>
            <person name="Goodwin L."/>
            <person name="Pitluck S."/>
            <person name="Liolios K."/>
            <person name="Pagani I."/>
            <person name="Ivanova N."/>
            <person name="Mavromatis K."/>
            <person name="Chen A."/>
            <person name="Palaniappan K."/>
            <person name="Land M."/>
            <person name="Hauser L."/>
            <person name="Chang Y.J."/>
            <person name="Jeffries C.D."/>
            <person name="Detter J.C."/>
            <person name="Brambilla E."/>
            <person name="Rohde M."/>
            <person name="Goker M."/>
            <person name="Woyke T."/>
            <person name="Bristow J."/>
            <person name="Eisen J.A."/>
            <person name="Markowitz V."/>
            <person name="Hugenholtz P."/>
            <person name="Kyrpides N.C."/>
            <person name="Klenk H.P."/>
            <person name="Lucas S."/>
        </authorList>
    </citation>
    <scope>NUCLEOTIDE SEQUENCE [LARGE SCALE GENOMIC DNA]</scope>
    <source>
        <strain evidence="4">ATCC 35417 / DSM 20613 / JCM 6297 / CCUG 15421 / P 36-108</strain>
    </source>
</reference>
<dbReference type="OrthoDB" id="1093305at2"/>
<reference key="1">
    <citation type="submission" date="2010-11" db="EMBL/GenBank/DDBJ databases">
        <title>The complete genome of Bacteroides helcogenes P 36-108.</title>
        <authorList>
            <consortium name="US DOE Joint Genome Institute (JGI-PGF)"/>
            <person name="Lucas S."/>
            <person name="Copeland A."/>
            <person name="Lapidus A."/>
            <person name="Bruce D."/>
            <person name="Goodwin L."/>
            <person name="Pitluck S."/>
            <person name="Kyrpides N."/>
            <person name="Mavromatis K."/>
            <person name="Ivanova N."/>
            <person name="Zeytun A."/>
            <person name="Brettin T."/>
            <person name="Detter J.C."/>
            <person name="Tapia R."/>
            <person name="Han C."/>
            <person name="Land M."/>
            <person name="Hauser L."/>
            <person name="Markowitz V."/>
            <person name="Cheng J.-F."/>
            <person name="Hugenholtz P."/>
            <person name="Woyke T."/>
            <person name="Wu D."/>
            <person name="Gronow S."/>
            <person name="Wellnitz S."/>
            <person name="Brambilla E."/>
            <person name="Klenk H.-P."/>
            <person name="Eisen J.A."/>
        </authorList>
    </citation>
    <scope>NUCLEOTIDE SEQUENCE</scope>
    <source>
        <strain>P 36-108</strain>
    </source>
</reference>
<evidence type="ECO:0000256" key="1">
    <source>
        <dbReference type="ARBA" id="ARBA00023125"/>
    </source>
</evidence>
<dbReference type="AlphaFoldDB" id="E6ST84"/>
<evidence type="ECO:0000313" key="3">
    <source>
        <dbReference type="EMBL" id="ADV42215.1"/>
    </source>
</evidence>
<dbReference type="InterPro" id="IPR041607">
    <property type="entry name" value="HU-HIG"/>
</dbReference>
<dbReference type="InterPro" id="IPR005902">
    <property type="entry name" value="HU_DNA-bd_put"/>
</dbReference>
<dbReference type="GO" id="GO:0003677">
    <property type="term" value="F:DNA binding"/>
    <property type="evidence" value="ECO:0007669"/>
    <property type="project" value="UniProtKB-KW"/>
</dbReference>
<proteinExistence type="predicted"/>
<dbReference type="RefSeq" id="WP_013545834.1">
    <property type="nucleotide sequence ID" value="NC_014933.1"/>
</dbReference>
<dbReference type="KEGG" id="bhl:Bache_0185"/>
<gene>
    <name evidence="3" type="ordered locus">Bache_0185</name>
</gene>
<keyword evidence="1 3" id="KW-0238">DNA-binding</keyword>
<dbReference type="SUPFAM" id="SSF47729">
    <property type="entry name" value="IHF-like DNA-binding proteins"/>
    <property type="match status" value="1"/>
</dbReference>
<organism evidence="3 4">
    <name type="scientific">Bacteroides helcogenes (strain ATCC 35417 / DSM 20613 / JCM 6297 / CCUG 15421 / P 36-108)</name>
    <dbReference type="NCBI Taxonomy" id="693979"/>
    <lineage>
        <taxon>Bacteria</taxon>
        <taxon>Pseudomonadati</taxon>
        <taxon>Bacteroidota</taxon>
        <taxon>Bacteroidia</taxon>
        <taxon>Bacteroidales</taxon>
        <taxon>Bacteroidaceae</taxon>
        <taxon>Bacteroides</taxon>
    </lineage>
</organism>
<evidence type="ECO:0000259" key="2">
    <source>
        <dbReference type="Pfam" id="PF18291"/>
    </source>
</evidence>
<protein>
    <submittedName>
        <fullName evidence="3">DNA-binding protein</fullName>
    </submittedName>
</protein>
<dbReference type="EMBL" id="CP002352">
    <property type="protein sequence ID" value="ADV42215.1"/>
    <property type="molecule type" value="Genomic_DNA"/>
</dbReference>
<dbReference type="InterPro" id="IPR010992">
    <property type="entry name" value="IHF-like_DNA-bd_dom_sf"/>
</dbReference>
<dbReference type="Proteomes" id="UP000008630">
    <property type="component" value="Chromosome"/>
</dbReference>
<evidence type="ECO:0000313" key="4">
    <source>
        <dbReference type="Proteomes" id="UP000008630"/>
    </source>
</evidence>
<keyword evidence="4" id="KW-1185">Reference proteome</keyword>
<dbReference type="Gene3D" id="4.10.520.10">
    <property type="entry name" value="IHF-like DNA-binding proteins"/>
    <property type="match status" value="1"/>
</dbReference>
<sequence>MGTRYIMKEMPDLQDTGKTVTYPQMVLTGQTNTRQLAEYIAKGTGFAKGITEGVICELSEAIAHEMGMGRSVKIDGLGIFTPSLALRAGKEREETDRNATKRNAQSLRVGSVNFRADKELVQETNRWCDLERAPWKPARSSRKYTPEQRLALARAYLEENPYLSVQTYRHLTGLLQTSAATELRRWASQPDSGIGISGRGSHRVYIKRKESPIP</sequence>
<feature type="domain" description="HU" evidence="2">
    <location>
        <begin position="1"/>
        <end position="131"/>
    </location>
</feature>